<keyword evidence="2" id="KW-1185">Reference proteome</keyword>
<reference evidence="1" key="1">
    <citation type="submission" date="2021-12" db="EMBL/GenBank/DDBJ databases">
        <authorList>
            <person name="Zaccaron A."/>
            <person name="Stergiopoulos I."/>
        </authorList>
    </citation>
    <scope>NUCLEOTIDE SEQUENCE</scope>
    <source>
        <strain evidence="1">Race5_Kim</strain>
    </source>
</reference>
<sequence>MCKQAVCSTCQKTTWWGCGSHVPSVLDSVAEAERCSCEPKVEKEGKQYPPMGPAFGMVKAAFGFGGGTGSAGGDGKDEL</sequence>
<dbReference type="PANTHER" id="PTHR34724:SF2">
    <property type="entry name" value="OS12G0596101 PROTEIN"/>
    <property type="match status" value="1"/>
</dbReference>
<accession>A0A9Q8UTF6</accession>
<evidence type="ECO:0000313" key="1">
    <source>
        <dbReference type="EMBL" id="UJO21732.1"/>
    </source>
</evidence>
<dbReference type="AlphaFoldDB" id="A0A9Q8UTF6"/>
<dbReference type="EMBL" id="CP090171">
    <property type="protein sequence ID" value="UJO21732.1"/>
    <property type="molecule type" value="Genomic_DNA"/>
</dbReference>
<dbReference type="KEGG" id="ffu:CLAFUR5_09805"/>
<dbReference type="OrthoDB" id="88410at2759"/>
<name>A0A9Q8UTF6_PASFU</name>
<gene>
    <name evidence="1" type="ORF">CLAFUR5_09805</name>
</gene>
<dbReference type="GeneID" id="71989683"/>
<evidence type="ECO:0000313" key="2">
    <source>
        <dbReference type="Proteomes" id="UP000756132"/>
    </source>
</evidence>
<organism evidence="1 2">
    <name type="scientific">Passalora fulva</name>
    <name type="common">Tomato leaf mold</name>
    <name type="synonym">Cladosporium fulvum</name>
    <dbReference type="NCBI Taxonomy" id="5499"/>
    <lineage>
        <taxon>Eukaryota</taxon>
        <taxon>Fungi</taxon>
        <taxon>Dikarya</taxon>
        <taxon>Ascomycota</taxon>
        <taxon>Pezizomycotina</taxon>
        <taxon>Dothideomycetes</taxon>
        <taxon>Dothideomycetidae</taxon>
        <taxon>Mycosphaerellales</taxon>
        <taxon>Mycosphaerellaceae</taxon>
        <taxon>Fulvia</taxon>
    </lineage>
</organism>
<dbReference type="RefSeq" id="XP_047766098.1">
    <property type="nucleotide sequence ID" value="XM_047908953.1"/>
</dbReference>
<protein>
    <submittedName>
        <fullName evidence="1">Uncharacterized protein</fullName>
    </submittedName>
</protein>
<reference evidence="1" key="2">
    <citation type="journal article" date="2022" name="Microb. Genom.">
        <title>A chromosome-scale genome assembly of the tomato pathogen Cladosporium fulvum reveals a compartmentalized genome architecture and the presence of a dispensable chromosome.</title>
        <authorList>
            <person name="Zaccaron A.Z."/>
            <person name="Chen L.H."/>
            <person name="Samaras A."/>
            <person name="Stergiopoulos I."/>
        </authorList>
    </citation>
    <scope>NUCLEOTIDE SEQUENCE</scope>
    <source>
        <strain evidence="1">Race5_Kim</strain>
    </source>
</reference>
<dbReference type="PANTHER" id="PTHR34724">
    <property type="entry name" value="OS12G0596101 PROTEIN"/>
    <property type="match status" value="1"/>
</dbReference>
<dbReference type="Proteomes" id="UP000756132">
    <property type="component" value="Chromosome 9"/>
</dbReference>
<proteinExistence type="predicted"/>